<dbReference type="GO" id="GO:0016020">
    <property type="term" value="C:membrane"/>
    <property type="evidence" value="ECO:0007669"/>
    <property type="project" value="UniProtKB-SubCell"/>
</dbReference>
<dbReference type="InterPro" id="IPR042240">
    <property type="entry name" value="CHASE_sf"/>
</dbReference>
<organism evidence="16 17">
    <name type="scientific">Insolitispirillum peregrinum</name>
    <dbReference type="NCBI Taxonomy" id="80876"/>
    <lineage>
        <taxon>Bacteria</taxon>
        <taxon>Pseudomonadati</taxon>
        <taxon>Pseudomonadota</taxon>
        <taxon>Alphaproteobacteria</taxon>
        <taxon>Rhodospirillales</taxon>
        <taxon>Novispirillaceae</taxon>
        <taxon>Insolitispirillum</taxon>
    </lineage>
</organism>
<dbReference type="InterPro" id="IPR005467">
    <property type="entry name" value="His_kinase_dom"/>
</dbReference>
<dbReference type="AlphaFoldDB" id="A0A1N7LEK0"/>
<dbReference type="InterPro" id="IPR006189">
    <property type="entry name" value="CHASE_dom"/>
</dbReference>
<dbReference type="EC" id="2.7.13.3" evidence="3"/>
<dbReference type="PANTHER" id="PTHR43304">
    <property type="entry name" value="PHYTOCHROME-LIKE PROTEIN CPH1"/>
    <property type="match status" value="1"/>
</dbReference>
<evidence type="ECO:0000313" key="17">
    <source>
        <dbReference type="Proteomes" id="UP000185678"/>
    </source>
</evidence>
<keyword evidence="6 11" id="KW-0812">Transmembrane</keyword>
<accession>A0A1N7LEK0</accession>
<evidence type="ECO:0000256" key="4">
    <source>
        <dbReference type="ARBA" id="ARBA00022553"/>
    </source>
</evidence>
<evidence type="ECO:0000313" key="16">
    <source>
        <dbReference type="EMBL" id="SIS72262.1"/>
    </source>
</evidence>
<dbReference type="Pfam" id="PF02518">
    <property type="entry name" value="HATPase_c"/>
    <property type="match status" value="1"/>
</dbReference>
<dbReference type="Pfam" id="PF00512">
    <property type="entry name" value="HisKA"/>
    <property type="match status" value="1"/>
</dbReference>
<evidence type="ECO:0000256" key="3">
    <source>
        <dbReference type="ARBA" id="ARBA00012438"/>
    </source>
</evidence>
<evidence type="ECO:0000259" key="12">
    <source>
        <dbReference type="PROSITE" id="PS50109"/>
    </source>
</evidence>
<dbReference type="Proteomes" id="UP000185678">
    <property type="component" value="Unassembled WGS sequence"/>
</dbReference>
<evidence type="ECO:0000256" key="2">
    <source>
        <dbReference type="ARBA" id="ARBA00004370"/>
    </source>
</evidence>
<dbReference type="NCBIfam" id="TIGR00229">
    <property type="entry name" value="sensory_box"/>
    <property type="match status" value="1"/>
</dbReference>
<dbReference type="InterPro" id="IPR035965">
    <property type="entry name" value="PAS-like_dom_sf"/>
</dbReference>
<dbReference type="InterPro" id="IPR036097">
    <property type="entry name" value="HisK_dim/P_sf"/>
</dbReference>
<evidence type="ECO:0000256" key="9">
    <source>
        <dbReference type="ARBA" id="ARBA00023136"/>
    </source>
</evidence>
<dbReference type="InterPro" id="IPR000700">
    <property type="entry name" value="PAS-assoc_C"/>
</dbReference>
<feature type="transmembrane region" description="Helical" evidence="11">
    <location>
        <begin position="320"/>
        <end position="341"/>
    </location>
</feature>
<dbReference type="InterPro" id="IPR001610">
    <property type="entry name" value="PAC"/>
</dbReference>
<protein>
    <recommendedName>
        <fullName evidence="3">histidine kinase</fullName>
        <ecNumber evidence="3">2.7.13.3</ecNumber>
    </recommendedName>
</protein>
<dbReference type="InterPro" id="IPR004358">
    <property type="entry name" value="Sig_transdc_His_kin-like_C"/>
</dbReference>
<evidence type="ECO:0000256" key="5">
    <source>
        <dbReference type="ARBA" id="ARBA00022679"/>
    </source>
</evidence>
<dbReference type="EMBL" id="FTOA01000003">
    <property type="protein sequence ID" value="SIS72262.1"/>
    <property type="molecule type" value="Genomic_DNA"/>
</dbReference>
<dbReference type="SUPFAM" id="SSF55785">
    <property type="entry name" value="PYP-like sensor domain (PAS domain)"/>
    <property type="match status" value="1"/>
</dbReference>
<keyword evidence="9 11" id="KW-0472">Membrane</keyword>
<keyword evidence="8 11" id="KW-1133">Transmembrane helix</keyword>
<dbReference type="OrthoDB" id="7179697at2"/>
<dbReference type="PROSITE" id="PS50839">
    <property type="entry name" value="CHASE"/>
    <property type="match status" value="1"/>
</dbReference>
<dbReference type="CDD" id="cd00082">
    <property type="entry name" value="HisKA"/>
    <property type="match status" value="1"/>
</dbReference>
<keyword evidence="4" id="KW-0597">Phosphoprotein</keyword>
<dbReference type="SMART" id="SM00091">
    <property type="entry name" value="PAS"/>
    <property type="match status" value="1"/>
</dbReference>
<dbReference type="SUPFAM" id="SSF55874">
    <property type="entry name" value="ATPase domain of HSP90 chaperone/DNA topoisomerase II/histidine kinase"/>
    <property type="match status" value="1"/>
</dbReference>
<proteinExistence type="predicted"/>
<feature type="domain" description="PAC" evidence="14">
    <location>
        <begin position="434"/>
        <end position="486"/>
    </location>
</feature>
<dbReference type="Gene3D" id="3.30.450.350">
    <property type="entry name" value="CHASE domain"/>
    <property type="match status" value="1"/>
</dbReference>
<dbReference type="InterPro" id="IPR036890">
    <property type="entry name" value="HATPase_C_sf"/>
</dbReference>
<dbReference type="SMART" id="SM01079">
    <property type="entry name" value="CHASE"/>
    <property type="match status" value="1"/>
</dbReference>
<dbReference type="PROSITE" id="PS50113">
    <property type="entry name" value="PAC"/>
    <property type="match status" value="1"/>
</dbReference>
<dbReference type="PROSITE" id="PS50109">
    <property type="entry name" value="HIS_KIN"/>
    <property type="match status" value="1"/>
</dbReference>
<dbReference type="SMART" id="SM00086">
    <property type="entry name" value="PAC"/>
    <property type="match status" value="1"/>
</dbReference>
<evidence type="ECO:0000256" key="10">
    <source>
        <dbReference type="SAM" id="MobiDB-lite"/>
    </source>
</evidence>
<evidence type="ECO:0000256" key="8">
    <source>
        <dbReference type="ARBA" id="ARBA00022989"/>
    </source>
</evidence>
<feature type="domain" description="CHASE" evidence="15">
    <location>
        <begin position="101"/>
        <end position="250"/>
    </location>
</feature>
<dbReference type="InterPro" id="IPR000014">
    <property type="entry name" value="PAS"/>
</dbReference>
<evidence type="ECO:0000256" key="6">
    <source>
        <dbReference type="ARBA" id="ARBA00022692"/>
    </source>
</evidence>
<dbReference type="Gene3D" id="3.30.450.20">
    <property type="entry name" value="PAS domain"/>
    <property type="match status" value="1"/>
</dbReference>
<dbReference type="PANTHER" id="PTHR43304:SF1">
    <property type="entry name" value="PAC DOMAIN-CONTAINING PROTEIN"/>
    <property type="match status" value="1"/>
</dbReference>
<dbReference type="SMART" id="SM00388">
    <property type="entry name" value="HisKA"/>
    <property type="match status" value="1"/>
</dbReference>
<keyword evidence="7 16" id="KW-0418">Kinase</keyword>
<dbReference type="Pfam" id="PF03924">
    <property type="entry name" value="CHASE"/>
    <property type="match status" value="1"/>
</dbReference>
<dbReference type="Gene3D" id="1.10.287.130">
    <property type="match status" value="1"/>
</dbReference>
<keyword evidence="5" id="KW-0808">Transferase</keyword>
<evidence type="ECO:0000259" key="15">
    <source>
        <dbReference type="PROSITE" id="PS50839"/>
    </source>
</evidence>
<dbReference type="PRINTS" id="PR00344">
    <property type="entry name" value="BCTRLSENSOR"/>
</dbReference>
<dbReference type="InterPro" id="IPR052162">
    <property type="entry name" value="Sensor_kinase/Photoreceptor"/>
</dbReference>
<feature type="region of interest" description="Disordered" evidence="10">
    <location>
        <begin position="723"/>
        <end position="743"/>
    </location>
</feature>
<dbReference type="Pfam" id="PF13426">
    <property type="entry name" value="PAS_9"/>
    <property type="match status" value="1"/>
</dbReference>
<dbReference type="PROSITE" id="PS50112">
    <property type="entry name" value="PAS"/>
    <property type="match status" value="1"/>
</dbReference>
<feature type="domain" description="PAS" evidence="13">
    <location>
        <begin position="361"/>
        <end position="432"/>
    </location>
</feature>
<reference evidence="16 17" key="1">
    <citation type="submission" date="2017-01" db="EMBL/GenBank/DDBJ databases">
        <authorList>
            <person name="Mah S.A."/>
            <person name="Swanson W.J."/>
            <person name="Moy G.W."/>
            <person name="Vacquier V.D."/>
        </authorList>
    </citation>
    <scope>NUCLEOTIDE SEQUENCE [LARGE SCALE GENOMIC DNA]</scope>
    <source>
        <strain evidence="16 17">DSM 11589</strain>
    </source>
</reference>
<sequence>MARETFSLLTWPQRLFLLAFMAAALLLAAIVWHGEQTSQNKAIETTFESDVDKLAQSVAERMRLYQMTLRSGASFWETSPFASRKDWQAYLDRQKLWSNFPGLDALAYAQPVTDQDLDAFLLRMRQEISPDFALQSHSQDDRNPSDLTDHQHIIITHFEPYLQNRNTLLGLDLSQNSTRRDTALQARDSGETVLSPPLQLITAGSTNVDFLMVTPVYKSFFPTSTIEQRRLALQGWVSLGLHGNSLAQTLFGTARTRGYDAHLLVSKADGQLISMDDHPDTDPSQPRLSSERTLIIAGQSWLMRVHSTPSLEARLYRDPWSSLIANILLALALSAGAYLLLISRQQSRLLAVQTLQQLNDRERHYQSVVEGTVEGYWQIDPITRQTVAVNSSLCTMLGYERHEIIGHSPIRFCAPELVEDFSQQIDSLWSREHRVYDITLIRKDGSPLIAHIAASTLRDENGAIDSVFAMVTDITDATMLRNALTEKTRALESSNSDLQQFAYVASHDLQAPLRVVSSYLQLLERRYGNTLDKEAHEFIDFAVQGARRMSRLINDLLTFSRVETAGERMQPTQLPQCIRQALTNLAVSIEARQATIDVPASMPPVMGDTGQITSLFQNLVGNALKYCPDERPPHVVITASLNHDMVEIDIADNGIGIPPDQYTRIFLIFQRLHGPEEYEGTGIGLALVKRILERHKGRVWITPNHRADGTPEGTIFHVCLPAAPTDSQDTEDKGALETLYGPR</sequence>
<dbReference type="GO" id="GO:0000155">
    <property type="term" value="F:phosphorelay sensor kinase activity"/>
    <property type="evidence" value="ECO:0007669"/>
    <property type="project" value="InterPro"/>
</dbReference>
<dbReference type="CDD" id="cd00130">
    <property type="entry name" value="PAS"/>
    <property type="match status" value="1"/>
</dbReference>
<evidence type="ECO:0000259" key="13">
    <source>
        <dbReference type="PROSITE" id="PS50112"/>
    </source>
</evidence>
<evidence type="ECO:0000259" key="14">
    <source>
        <dbReference type="PROSITE" id="PS50113"/>
    </source>
</evidence>
<dbReference type="InterPro" id="IPR003661">
    <property type="entry name" value="HisK_dim/P_dom"/>
</dbReference>
<name>A0A1N7LEK0_9PROT</name>
<evidence type="ECO:0000256" key="1">
    <source>
        <dbReference type="ARBA" id="ARBA00000085"/>
    </source>
</evidence>
<dbReference type="SUPFAM" id="SSF47384">
    <property type="entry name" value="Homodimeric domain of signal transducing histidine kinase"/>
    <property type="match status" value="1"/>
</dbReference>
<dbReference type="STRING" id="80876.SAMN05421779_103281"/>
<gene>
    <name evidence="16" type="ORF">SAMN05421779_103281</name>
</gene>
<comment type="catalytic activity">
    <reaction evidence="1">
        <text>ATP + protein L-histidine = ADP + protein N-phospho-L-histidine.</text>
        <dbReference type="EC" id="2.7.13.3"/>
    </reaction>
</comment>
<comment type="subcellular location">
    <subcellularLocation>
        <location evidence="2">Membrane</location>
    </subcellularLocation>
</comment>
<evidence type="ECO:0000256" key="11">
    <source>
        <dbReference type="SAM" id="Phobius"/>
    </source>
</evidence>
<feature type="domain" description="Histidine kinase" evidence="12">
    <location>
        <begin position="504"/>
        <end position="724"/>
    </location>
</feature>
<dbReference type="SMART" id="SM00387">
    <property type="entry name" value="HATPase_c"/>
    <property type="match status" value="1"/>
</dbReference>
<keyword evidence="17" id="KW-1185">Reference proteome</keyword>
<evidence type="ECO:0000256" key="7">
    <source>
        <dbReference type="ARBA" id="ARBA00022777"/>
    </source>
</evidence>
<dbReference type="RefSeq" id="WP_076399897.1">
    <property type="nucleotide sequence ID" value="NZ_FTOA01000003.1"/>
</dbReference>
<dbReference type="InterPro" id="IPR003594">
    <property type="entry name" value="HATPase_dom"/>
</dbReference>
<dbReference type="Gene3D" id="3.30.565.10">
    <property type="entry name" value="Histidine kinase-like ATPase, C-terminal domain"/>
    <property type="match status" value="1"/>
</dbReference>